<dbReference type="InterPro" id="IPR012495">
    <property type="entry name" value="TadE-like_dom"/>
</dbReference>
<evidence type="ECO:0000256" key="1">
    <source>
        <dbReference type="SAM" id="Phobius"/>
    </source>
</evidence>
<dbReference type="OrthoDB" id="1737609at2"/>
<dbReference type="AlphaFoldDB" id="A0A0L6JGT3"/>
<dbReference type="EMBL" id="LGTC01000001">
    <property type="protein sequence ID" value="KNY25071.1"/>
    <property type="molecule type" value="Genomic_DNA"/>
</dbReference>
<organism evidence="3 4">
    <name type="scientific">Pseudobacteroides cellulosolvens ATCC 35603 = DSM 2933</name>
    <dbReference type="NCBI Taxonomy" id="398512"/>
    <lineage>
        <taxon>Bacteria</taxon>
        <taxon>Bacillati</taxon>
        <taxon>Bacillota</taxon>
        <taxon>Clostridia</taxon>
        <taxon>Eubacteriales</taxon>
        <taxon>Oscillospiraceae</taxon>
        <taxon>Pseudobacteroides</taxon>
    </lineage>
</organism>
<keyword evidence="1" id="KW-1133">Transmembrane helix</keyword>
<sequence>MIMPAKKRGSLTIEAACALPVVILVVLTIAYFIRVAYIHSIIQHALDESAKEISSYSYLYSVSKLQSLNDSTEDLLTENEATAASRIDTVLETVNSVNDKIGKLGNLSNDVDKFNFEEVKGLYNDGKVDVEKIKGIYNEIRGHPNGWKGGIKKEVASISALVAHGLLESGREELSEIIVRIMMRKHIATDIYDEDIVLKKLNIIGGYDGLDFTGTTLFKDKKTIKIVVSYTIEPITPLPIIPELRIEQKALVVGWLDGDGQHSKRLQNKDEDSKNEDGEEDNLWDLGALARGNEIIRRFGGNVINRTGGAVDIFDVNTGTATNMRSIDVTLSSYSDINKLKKEIVSEVNLTKDYNSKVVVIQNGKKTEFSIKNRNVRIIIPKGTKTAEITGLETELNSGKPGVKLTIEEYIEKRAKES</sequence>
<proteinExistence type="predicted"/>
<evidence type="ECO:0000313" key="3">
    <source>
        <dbReference type="EMBL" id="KNY25071.1"/>
    </source>
</evidence>
<name>A0A0L6JGT3_9FIRM</name>
<dbReference type="eggNOG" id="ENOG5032R0Q">
    <property type="taxonomic scope" value="Bacteria"/>
</dbReference>
<keyword evidence="4" id="KW-1185">Reference proteome</keyword>
<dbReference type="RefSeq" id="WP_036946222.1">
    <property type="nucleotide sequence ID" value="NZ_KN050763.1"/>
</dbReference>
<feature type="domain" description="TadE-like" evidence="2">
    <location>
        <begin position="9"/>
        <end position="50"/>
    </location>
</feature>
<evidence type="ECO:0000313" key="4">
    <source>
        <dbReference type="Proteomes" id="UP000036923"/>
    </source>
</evidence>
<evidence type="ECO:0000259" key="2">
    <source>
        <dbReference type="Pfam" id="PF07811"/>
    </source>
</evidence>
<gene>
    <name evidence="3" type="ORF">Bccel_0328</name>
</gene>
<keyword evidence="1" id="KW-0812">Transmembrane</keyword>
<protein>
    <submittedName>
        <fullName evidence="3">TadE family protein</fullName>
    </submittedName>
</protein>
<dbReference type="STRING" id="398512.Bccel_0328"/>
<accession>A0A0L6JGT3</accession>
<comment type="caution">
    <text evidence="3">The sequence shown here is derived from an EMBL/GenBank/DDBJ whole genome shotgun (WGS) entry which is preliminary data.</text>
</comment>
<dbReference type="Proteomes" id="UP000036923">
    <property type="component" value="Unassembled WGS sequence"/>
</dbReference>
<feature type="transmembrane region" description="Helical" evidence="1">
    <location>
        <begin position="12"/>
        <end position="33"/>
    </location>
</feature>
<keyword evidence="1" id="KW-0472">Membrane</keyword>
<dbReference type="Pfam" id="PF07811">
    <property type="entry name" value="TadE"/>
    <property type="match status" value="1"/>
</dbReference>
<dbReference type="Gene3D" id="3.40.1350.110">
    <property type="match status" value="1"/>
</dbReference>
<reference evidence="4" key="1">
    <citation type="submission" date="2015-07" db="EMBL/GenBank/DDBJ databases">
        <title>Near-Complete Genome Sequence of the Cellulolytic Bacterium Bacteroides (Pseudobacteroides) cellulosolvens ATCC 35603.</title>
        <authorList>
            <person name="Dassa B."/>
            <person name="Utturkar S.M."/>
            <person name="Klingeman D.M."/>
            <person name="Hurt R.A."/>
            <person name="Keller M."/>
            <person name="Xu J."/>
            <person name="Reddy Y.H.K."/>
            <person name="Borovok I."/>
            <person name="Grinberg I.R."/>
            <person name="Lamed R."/>
            <person name="Zhivin O."/>
            <person name="Bayer E.A."/>
            <person name="Brown S.D."/>
        </authorList>
    </citation>
    <scope>NUCLEOTIDE SEQUENCE [LARGE SCALE GENOMIC DNA]</scope>
    <source>
        <strain evidence="4">DSM 2933</strain>
    </source>
</reference>